<evidence type="ECO:0000256" key="1">
    <source>
        <dbReference type="SAM" id="MobiDB-lite"/>
    </source>
</evidence>
<dbReference type="Proteomes" id="UP000270673">
    <property type="component" value="Chromosome"/>
</dbReference>
<feature type="region of interest" description="Disordered" evidence="1">
    <location>
        <begin position="22"/>
        <end position="53"/>
    </location>
</feature>
<name>A0A3S9VZK2_9BACT</name>
<keyword evidence="3" id="KW-1185">Reference proteome</keyword>
<sequence length="236" mass="26819">MITEIFPALRGARMLIVCDAPTPAPEQKSEETTVMPESEPKAETSVVEVPTKPHPKPVVEITEPVVKPQPESRYRWAVKTNVAYLAATVANLGVEYSFGDHYSVDLPIIYSPYTVARDYRLRFLVIQPEFRYWLKTPMEGHFFGAHLNIGSFNISVNDKNRYQSPDGFYGAGLSYGYALPLIRHWAAEFTLGAGYIYTKYDTYYNIPNGARFEKGMSYNYWGLTKVGVNLVYRFGK</sequence>
<dbReference type="KEGG" id="buy:D8S85_08940"/>
<dbReference type="AlphaFoldDB" id="A0A3S9VZK2"/>
<dbReference type="Pfam" id="PF12099">
    <property type="entry name" value="DUF3575"/>
    <property type="match status" value="1"/>
</dbReference>
<organism evidence="2 3">
    <name type="scientific">Butyricimonas faecalis</name>
    <dbReference type="NCBI Taxonomy" id="2093856"/>
    <lineage>
        <taxon>Bacteria</taxon>
        <taxon>Pseudomonadati</taxon>
        <taxon>Bacteroidota</taxon>
        <taxon>Bacteroidia</taxon>
        <taxon>Bacteroidales</taxon>
        <taxon>Odoribacteraceae</taxon>
        <taxon>Butyricimonas</taxon>
    </lineage>
</organism>
<gene>
    <name evidence="2" type="ORF">D8S85_08940</name>
</gene>
<accession>A0A3S9VZK2</accession>
<dbReference type="OrthoDB" id="1060107at2"/>
<reference evidence="2 3" key="1">
    <citation type="submission" date="2018-10" db="EMBL/GenBank/DDBJ databases">
        <title>Butyricimonas faecalis sp. nov., isolated from human faeces and emended description of the genus Butyricimonas.</title>
        <authorList>
            <person name="Le Roy T."/>
            <person name="Van der Smissen P."/>
            <person name="Paquot A."/>
            <person name="Delzenne N."/>
            <person name="Muccioli G."/>
            <person name="Collet J.-F."/>
            <person name="Cani P.D."/>
        </authorList>
    </citation>
    <scope>NUCLEOTIDE SEQUENCE [LARGE SCALE GENOMIC DNA]</scope>
    <source>
        <strain evidence="2 3">H184</strain>
    </source>
</reference>
<evidence type="ECO:0000313" key="2">
    <source>
        <dbReference type="EMBL" id="AZS31966.1"/>
    </source>
</evidence>
<protein>
    <submittedName>
        <fullName evidence="2">DUF3575 domain-containing protein</fullName>
    </submittedName>
</protein>
<dbReference type="EMBL" id="CP032819">
    <property type="protein sequence ID" value="AZS31966.1"/>
    <property type="molecule type" value="Genomic_DNA"/>
</dbReference>
<dbReference type="InterPro" id="IPR021958">
    <property type="entry name" value="DUF3575"/>
</dbReference>
<evidence type="ECO:0000313" key="3">
    <source>
        <dbReference type="Proteomes" id="UP000270673"/>
    </source>
</evidence>
<proteinExistence type="predicted"/>